<reference evidence="1 3" key="1">
    <citation type="submission" date="2020-08" db="EMBL/GenBank/DDBJ databases">
        <title>Genomic Encyclopedia of Type Strains, Phase IV (KMG-IV): sequencing the most valuable type-strain genomes for metagenomic binning, comparative biology and taxonomic classification.</title>
        <authorList>
            <person name="Goeker M."/>
        </authorList>
    </citation>
    <scope>NUCLEOTIDE SEQUENCE [LARGE SCALE GENOMIC DNA]</scope>
    <source>
        <strain evidence="1 3">DSM 14562</strain>
    </source>
</reference>
<dbReference type="EMBL" id="JAFHKU010000135">
    <property type="protein sequence ID" value="MBN3560478.1"/>
    <property type="molecule type" value="Genomic_DNA"/>
</dbReference>
<comment type="caution">
    <text evidence="2">The sequence shown here is derived from an EMBL/GenBank/DDBJ whole genome shotgun (WGS) entry which is preliminary data.</text>
</comment>
<organism evidence="2 4">
    <name type="scientific">Sphingomonas yabuuchiae</name>
    <dbReference type="NCBI Taxonomy" id="172044"/>
    <lineage>
        <taxon>Bacteria</taxon>
        <taxon>Pseudomonadati</taxon>
        <taxon>Pseudomonadota</taxon>
        <taxon>Alphaproteobacteria</taxon>
        <taxon>Sphingomonadales</taxon>
        <taxon>Sphingomonadaceae</taxon>
        <taxon>Sphingomonas</taxon>
    </lineage>
</organism>
<sequence>MAWDAMSGEADNSFAKSQHTPLNIAAAADEKLKATAFSACFNKPRYVTIPQIYLNTR</sequence>
<protein>
    <submittedName>
        <fullName evidence="2">Uncharacterized protein</fullName>
    </submittedName>
</protein>
<proteinExistence type="predicted"/>
<evidence type="ECO:0000313" key="1">
    <source>
        <dbReference type="EMBL" id="MBB4610228.1"/>
    </source>
</evidence>
<dbReference type="Proteomes" id="UP000584663">
    <property type="component" value="Unassembled WGS sequence"/>
</dbReference>
<dbReference type="Proteomes" id="UP000704529">
    <property type="component" value="Unassembled WGS sequence"/>
</dbReference>
<evidence type="ECO:0000313" key="3">
    <source>
        <dbReference type="Proteomes" id="UP000584663"/>
    </source>
</evidence>
<evidence type="ECO:0000313" key="2">
    <source>
        <dbReference type="EMBL" id="MBN3560478.1"/>
    </source>
</evidence>
<keyword evidence="3" id="KW-1185">Reference proteome</keyword>
<reference evidence="2" key="2">
    <citation type="submission" date="2021-01" db="EMBL/GenBank/DDBJ databases">
        <title>Genome Sequencing of Type Strains.</title>
        <authorList>
            <person name="Lemaire J.F."/>
            <person name="Inderbitzin P."/>
            <person name="Collins S.B."/>
            <person name="Wespe N."/>
            <person name="Knight-Connoni V."/>
        </authorList>
    </citation>
    <scope>NUCLEOTIDE SEQUENCE</scope>
    <source>
        <strain evidence="2">DSM 14562</strain>
    </source>
</reference>
<accession>A0AA41A1W4</accession>
<dbReference type="AlphaFoldDB" id="A0AA41A1W4"/>
<dbReference type="EMBL" id="JACHNX010000009">
    <property type="protein sequence ID" value="MBB4610228.1"/>
    <property type="molecule type" value="Genomic_DNA"/>
</dbReference>
<dbReference type="RefSeq" id="WP_184105974.1">
    <property type="nucleotide sequence ID" value="NZ_JACHNX010000009.1"/>
</dbReference>
<evidence type="ECO:0000313" key="4">
    <source>
        <dbReference type="Proteomes" id="UP000704529"/>
    </source>
</evidence>
<gene>
    <name evidence="1" type="ORF">GGQ89_002458</name>
    <name evidence="2" type="ORF">JYA60_19830</name>
</gene>
<name>A0AA41A1W4_9SPHN</name>